<dbReference type="InterPro" id="IPR050306">
    <property type="entry name" value="PfkB_Carbo_kinase"/>
</dbReference>
<proteinExistence type="inferred from homology"/>
<evidence type="ECO:0000256" key="2">
    <source>
        <dbReference type="ARBA" id="ARBA00022679"/>
    </source>
</evidence>
<dbReference type="RefSeq" id="WP_254748999.1">
    <property type="nucleotide sequence ID" value="NZ_JANCLV010000004.1"/>
</dbReference>
<dbReference type="CDD" id="cd01167">
    <property type="entry name" value="bac_FRK"/>
    <property type="match status" value="1"/>
</dbReference>
<evidence type="ECO:0000256" key="3">
    <source>
        <dbReference type="ARBA" id="ARBA00022741"/>
    </source>
</evidence>
<keyword evidence="2" id="KW-0808">Transferase</keyword>
<dbReference type="Pfam" id="PF00294">
    <property type="entry name" value="PfkB"/>
    <property type="match status" value="1"/>
</dbReference>
<dbReference type="Proteomes" id="UP001524318">
    <property type="component" value="Unassembled WGS sequence"/>
</dbReference>
<dbReference type="SUPFAM" id="SSF53613">
    <property type="entry name" value="Ribokinase-like"/>
    <property type="match status" value="1"/>
</dbReference>
<keyword evidence="4 7" id="KW-0418">Kinase</keyword>
<reference evidence="7 8" key="1">
    <citation type="submission" date="2022-06" db="EMBL/GenBank/DDBJ databases">
        <title>Pseudarthrobacter sp. strain RMG13 Genome sequencing and assembly.</title>
        <authorList>
            <person name="Kim I."/>
        </authorList>
    </citation>
    <scope>NUCLEOTIDE SEQUENCE [LARGE SCALE GENOMIC DNA]</scope>
    <source>
        <strain evidence="7 8">RMG13</strain>
    </source>
</reference>
<evidence type="ECO:0000313" key="8">
    <source>
        <dbReference type="Proteomes" id="UP001524318"/>
    </source>
</evidence>
<dbReference type="Gene3D" id="3.40.1190.20">
    <property type="match status" value="1"/>
</dbReference>
<evidence type="ECO:0000259" key="6">
    <source>
        <dbReference type="Pfam" id="PF00294"/>
    </source>
</evidence>
<comment type="similarity">
    <text evidence="1">Belongs to the carbohydrate kinase PfkB family.</text>
</comment>
<dbReference type="GO" id="GO:0016301">
    <property type="term" value="F:kinase activity"/>
    <property type="evidence" value="ECO:0007669"/>
    <property type="project" value="UniProtKB-KW"/>
</dbReference>
<feature type="domain" description="Carbohydrate kinase PfkB" evidence="6">
    <location>
        <begin position="18"/>
        <end position="301"/>
    </location>
</feature>
<sequence>MHSKSPSPASAARPAAPDVVVVGEALVDVVASSNGPVEHPGGSPMNVAYGLGRLGVSTALLTSLGADARGEAIEAHLRSAGVELLPGSMSAARTASATATLAVDGSATYDFDISWELPAATPAHLPKVLHTGSIATFLAPGATAVRALLEQSHRGCLVTYDPNIRPALLGSQAEAVRIFEDLVPLTDVVKLSDEDAAWLYPGVGLEDAAERILRLGAGLAVVTLGGEGSLLATPATQLYIPAIRSTVADTIGAGDSYMAALICGLLSRRTEGLGQDVLATIGHLASKAAAITVRRPGANPPTAVELAADLPGAEVIQGTKATAAVVV</sequence>
<dbReference type="PROSITE" id="PS00584">
    <property type="entry name" value="PFKB_KINASES_2"/>
    <property type="match status" value="1"/>
</dbReference>
<keyword evidence="8" id="KW-1185">Reference proteome</keyword>
<name>A0ABT1LMB1_9MICC</name>
<evidence type="ECO:0000256" key="5">
    <source>
        <dbReference type="ARBA" id="ARBA00022840"/>
    </source>
</evidence>
<dbReference type="PANTHER" id="PTHR43085">
    <property type="entry name" value="HEXOKINASE FAMILY MEMBER"/>
    <property type="match status" value="1"/>
</dbReference>
<dbReference type="PROSITE" id="PS00583">
    <property type="entry name" value="PFKB_KINASES_1"/>
    <property type="match status" value="1"/>
</dbReference>
<comment type="caution">
    <text evidence="7">The sequence shown here is derived from an EMBL/GenBank/DDBJ whole genome shotgun (WGS) entry which is preliminary data.</text>
</comment>
<accession>A0ABT1LMB1</accession>
<evidence type="ECO:0000256" key="1">
    <source>
        <dbReference type="ARBA" id="ARBA00010688"/>
    </source>
</evidence>
<gene>
    <name evidence="7" type="ORF">NFC73_07565</name>
</gene>
<dbReference type="PANTHER" id="PTHR43085:SF1">
    <property type="entry name" value="PSEUDOURIDINE KINASE-RELATED"/>
    <property type="match status" value="1"/>
</dbReference>
<keyword evidence="3" id="KW-0547">Nucleotide-binding</keyword>
<keyword evidence="5" id="KW-0067">ATP-binding</keyword>
<dbReference type="InterPro" id="IPR029056">
    <property type="entry name" value="Ribokinase-like"/>
</dbReference>
<dbReference type="EMBL" id="JANCLV010000004">
    <property type="protein sequence ID" value="MCP8999589.1"/>
    <property type="molecule type" value="Genomic_DNA"/>
</dbReference>
<evidence type="ECO:0000256" key="4">
    <source>
        <dbReference type="ARBA" id="ARBA00022777"/>
    </source>
</evidence>
<protein>
    <submittedName>
        <fullName evidence="7">Carbohydrate kinase</fullName>
    </submittedName>
</protein>
<evidence type="ECO:0000313" key="7">
    <source>
        <dbReference type="EMBL" id="MCP8999589.1"/>
    </source>
</evidence>
<dbReference type="InterPro" id="IPR002173">
    <property type="entry name" value="Carboh/pur_kinase_PfkB_CS"/>
</dbReference>
<organism evidence="7 8">
    <name type="scientific">Pseudarthrobacter humi</name>
    <dbReference type="NCBI Taxonomy" id="2952523"/>
    <lineage>
        <taxon>Bacteria</taxon>
        <taxon>Bacillati</taxon>
        <taxon>Actinomycetota</taxon>
        <taxon>Actinomycetes</taxon>
        <taxon>Micrococcales</taxon>
        <taxon>Micrococcaceae</taxon>
        <taxon>Pseudarthrobacter</taxon>
    </lineage>
</organism>
<dbReference type="InterPro" id="IPR011611">
    <property type="entry name" value="PfkB_dom"/>
</dbReference>